<keyword evidence="10 12" id="KW-0326">Glycosidase</keyword>
<comment type="caution">
    <text evidence="18">The sequence shown here is derived from an EMBL/GenBank/DDBJ whole genome shotgun (WGS) entry which is preliminary data.</text>
</comment>
<feature type="domain" description="GH11" evidence="17">
    <location>
        <begin position="30"/>
        <end position="218"/>
    </location>
</feature>
<dbReference type="AlphaFoldDB" id="A0A9W8WDV3"/>
<dbReference type="OrthoDB" id="2115822at2759"/>
<dbReference type="GO" id="GO:0005576">
    <property type="term" value="C:extracellular region"/>
    <property type="evidence" value="ECO:0007669"/>
    <property type="project" value="InterPro"/>
</dbReference>
<dbReference type="PRINTS" id="PR00911">
    <property type="entry name" value="GLHYDRLASE11"/>
</dbReference>
<dbReference type="InterPro" id="IPR033119">
    <property type="entry name" value="GH11_AS_2"/>
</dbReference>
<feature type="active site" description="Proton donor" evidence="12">
    <location>
        <position position="205"/>
    </location>
</feature>
<feature type="compositionally biased region" description="Polar residues" evidence="14">
    <location>
        <begin position="272"/>
        <end position="281"/>
    </location>
</feature>
<keyword evidence="9 12" id="KW-0119">Carbohydrate metabolism</keyword>
<evidence type="ECO:0000256" key="6">
    <source>
        <dbReference type="ARBA" id="ARBA00022729"/>
    </source>
</evidence>
<dbReference type="PROSITE" id="PS00776">
    <property type="entry name" value="GH11_1"/>
    <property type="match status" value="1"/>
</dbReference>
<evidence type="ECO:0000256" key="4">
    <source>
        <dbReference type="ARBA" id="ARBA00012590"/>
    </source>
</evidence>
<dbReference type="InterPro" id="IPR018208">
    <property type="entry name" value="GH11_AS_1"/>
</dbReference>
<dbReference type="PROSITE" id="PS00562">
    <property type="entry name" value="CBM1_1"/>
    <property type="match status" value="1"/>
</dbReference>
<dbReference type="GO" id="GO:0045493">
    <property type="term" value="P:xylan catabolic process"/>
    <property type="evidence" value="ECO:0007669"/>
    <property type="project" value="UniProtKB-UniRule"/>
</dbReference>
<evidence type="ECO:0000256" key="2">
    <source>
        <dbReference type="ARBA" id="ARBA00004851"/>
    </source>
</evidence>
<feature type="compositionally biased region" description="Low complexity" evidence="14">
    <location>
        <begin position="241"/>
        <end position="262"/>
    </location>
</feature>
<proteinExistence type="inferred from homology"/>
<dbReference type="InterPro" id="IPR013320">
    <property type="entry name" value="ConA-like_dom_sf"/>
</dbReference>
<accession>A0A9W8WDV3</accession>
<dbReference type="InterPro" id="IPR033123">
    <property type="entry name" value="GH11_dom"/>
</dbReference>
<feature type="domain" description="CBM1" evidence="16">
    <location>
        <begin position="300"/>
        <end position="335"/>
    </location>
</feature>
<name>A0A9W8WDV3_9HYPO</name>
<dbReference type="Proteomes" id="UP001140502">
    <property type="component" value="Unassembled WGS sequence"/>
</dbReference>
<dbReference type="Pfam" id="PF00734">
    <property type="entry name" value="CBM_1"/>
    <property type="match status" value="1"/>
</dbReference>
<keyword evidence="7 12" id="KW-0378">Hydrolase</keyword>
<comment type="catalytic activity">
    <reaction evidence="1 12 13">
        <text>Endohydrolysis of (1-&gt;4)-beta-D-xylosidic linkages in xylans.</text>
        <dbReference type="EC" id="3.2.1.8"/>
    </reaction>
</comment>
<dbReference type="SUPFAM" id="SSF49899">
    <property type="entry name" value="Concanavalin A-like lectins/glucanases"/>
    <property type="match status" value="1"/>
</dbReference>
<dbReference type="EC" id="3.2.1.8" evidence="4 12"/>
<evidence type="ECO:0000256" key="3">
    <source>
        <dbReference type="ARBA" id="ARBA00007792"/>
    </source>
</evidence>
<keyword evidence="5 12" id="KW-0858">Xylan degradation</keyword>
<sequence>MVAFSFLFAGLTLATGALSAPGTIPLSKRAGTPNSAGTHDGFYYSWWSDGGADATYTNGPGGEYSVKWSDGGNLVGGKGYNPGGRRSVEYSGTYSPQGNSYLALYGWTKSPLVEYYVVESFGTYNPSSGGEKKGEVTSDGGIYDIYVSTRTNAPSIEGTQTFQQYWSVRREKRVGGTITTGNHFDAWAEAGLKLGSFDYMVVATEGYFSSGSATITVGGSASSGGDDSTGSNEETETKPVASAPAASAPAQSQPAATQPAASEPVQSEPAESESSPVTPQPGSGSGSGSDSGSGSGSGSNCAPQWGQCGGQSWTGATCCQSGTCTQHNPWYSQCL</sequence>
<feature type="chain" id="PRO_5040809637" description="Endo-1,4-beta-xylanase" evidence="15">
    <location>
        <begin position="20"/>
        <end position="335"/>
    </location>
</feature>
<comment type="similarity">
    <text evidence="3 12 13">Belongs to the glycosyl hydrolase 11 (cellulase G) family.</text>
</comment>
<evidence type="ECO:0000256" key="10">
    <source>
        <dbReference type="ARBA" id="ARBA00023295"/>
    </source>
</evidence>
<evidence type="ECO:0000259" key="17">
    <source>
        <dbReference type="PROSITE" id="PS51761"/>
    </source>
</evidence>
<evidence type="ECO:0000313" key="19">
    <source>
        <dbReference type="Proteomes" id="UP001140502"/>
    </source>
</evidence>
<dbReference type="Gene3D" id="2.60.120.180">
    <property type="match status" value="1"/>
</dbReference>
<evidence type="ECO:0000313" key="18">
    <source>
        <dbReference type="EMBL" id="KAJ4321224.1"/>
    </source>
</evidence>
<keyword evidence="11 12" id="KW-0624">Polysaccharide degradation</keyword>
<evidence type="ECO:0000256" key="12">
    <source>
        <dbReference type="PROSITE-ProRule" id="PRU01097"/>
    </source>
</evidence>
<evidence type="ECO:0000256" key="11">
    <source>
        <dbReference type="ARBA" id="ARBA00023326"/>
    </source>
</evidence>
<comment type="pathway">
    <text evidence="2 12 13">Glycan degradation; xylan degradation.</text>
</comment>
<feature type="compositionally biased region" description="Low complexity" evidence="14">
    <location>
        <begin position="218"/>
        <end position="231"/>
    </location>
</feature>
<gene>
    <name evidence="18" type="primary">XYL1_1</name>
    <name evidence="18" type="ORF">N0V84_005472</name>
</gene>
<evidence type="ECO:0000256" key="5">
    <source>
        <dbReference type="ARBA" id="ARBA00022651"/>
    </source>
</evidence>
<evidence type="ECO:0000256" key="14">
    <source>
        <dbReference type="SAM" id="MobiDB-lite"/>
    </source>
</evidence>
<evidence type="ECO:0000256" key="15">
    <source>
        <dbReference type="SAM" id="SignalP"/>
    </source>
</evidence>
<keyword evidence="6 15" id="KW-0732">Signal</keyword>
<dbReference type="EMBL" id="JAPEUR010000098">
    <property type="protein sequence ID" value="KAJ4321224.1"/>
    <property type="molecule type" value="Genomic_DNA"/>
</dbReference>
<feature type="signal peptide" evidence="15">
    <location>
        <begin position="1"/>
        <end position="19"/>
    </location>
</feature>
<dbReference type="InterPro" id="IPR035971">
    <property type="entry name" value="CBD_sf"/>
</dbReference>
<evidence type="ECO:0000259" key="16">
    <source>
        <dbReference type="PROSITE" id="PS51164"/>
    </source>
</evidence>
<dbReference type="GO" id="GO:0031176">
    <property type="term" value="F:endo-1,4-beta-xylanase activity"/>
    <property type="evidence" value="ECO:0007669"/>
    <property type="project" value="UniProtKB-UniRule"/>
</dbReference>
<organism evidence="18 19">
    <name type="scientific">Fusarium piperis</name>
    <dbReference type="NCBI Taxonomy" id="1435070"/>
    <lineage>
        <taxon>Eukaryota</taxon>
        <taxon>Fungi</taxon>
        <taxon>Dikarya</taxon>
        <taxon>Ascomycota</taxon>
        <taxon>Pezizomycotina</taxon>
        <taxon>Sordariomycetes</taxon>
        <taxon>Hypocreomycetidae</taxon>
        <taxon>Hypocreales</taxon>
        <taxon>Nectriaceae</taxon>
        <taxon>Fusarium</taxon>
        <taxon>Fusarium solani species complex</taxon>
    </lineage>
</organism>
<evidence type="ECO:0000256" key="7">
    <source>
        <dbReference type="ARBA" id="ARBA00022801"/>
    </source>
</evidence>
<evidence type="ECO:0000256" key="1">
    <source>
        <dbReference type="ARBA" id="ARBA00000681"/>
    </source>
</evidence>
<feature type="active site" description="Nucleophile" evidence="12">
    <location>
        <position position="114"/>
    </location>
</feature>
<evidence type="ECO:0000256" key="9">
    <source>
        <dbReference type="ARBA" id="ARBA00023277"/>
    </source>
</evidence>
<dbReference type="GO" id="GO:0030248">
    <property type="term" value="F:cellulose binding"/>
    <property type="evidence" value="ECO:0007669"/>
    <property type="project" value="InterPro"/>
</dbReference>
<dbReference type="PANTHER" id="PTHR46828">
    <property type="entry name" value="ENDO-1,4-BETA-XYLANASE A-RELATED"/>
    <property type="match status" value="1"/>
</dbReference>
<dbReference type="SMART" id="SM00236">
    <property type="entry name" value="fCBD"/>
    <property type="match status" value="1"/>
</dbReference>
<keyword evidence="8" id="KW-0843">Virulence</keyword>
<keyword evidence="19" id="KW-1185">Reference proteome</keyword>
<reference evidence="18" key="1">
    <citation type="submission" date="2022-10" db="EMBL/GenBank/DDBJ databases">
        <title>Tapping the CABI collections for fungal endophytes: first genome assemblies for Collariella, Neodidymelliopsis, Ascochyta clinopodiicola, Didymella pomorum, Didymosphaeria variabile, Neocosmospora piperis and Neocucurbitaria cava.</title>
        <authorList>
            <person name="Hill R."/>
        </authorList>
    </citation>
    <scope>NUCLEOTIDE SEQUENCE</scope>
    <source>
        <strain evidence="18">IMI 366586</strain>
    </source>
</reference>
<dbReference type="InterPro" id="IPR000254">
    <property type="entry name" value="CBD"/>
</dbReference>
<protein>
    <recommendedName>
        <fullName evidence="4 12">Endo-1,4-beta-xylanase</fullName>
        <ecNumber evidence="4 12">3.2.1.8</ecNumber>
    </recommendedName>
</protein>
<dbReference type="Pfam" id="PF00457">
    <property type="entry name" value="Glyco_hydro_11"/>
    <property type="match status" value="1"/>
</dbReference>
<dbReference type="FunFam" id="2.60.120.180:FF:000001">
    <property type="entry name" value="Endo-1,4-beta-xylanase"/>
    <property type="match status" value="1"/>
</dbReference>
<dbReference type="SUPFAM" id="SSF57180">
    <property type="entry name" value="Cellulose-binding domain"/>
    <property type="match status" value="1"/>
</dbReference>
<feature type="compositionally biased region" description="Gly residues" evidence="14">
    <location>
        <begin position="283"/>
        <end position="297"/>
    </location>
</feature>
<dbReference type="PROSITE" id="PS51761">
    <property type="entry name" value="GH11_3"/>
    <property type="match status" value="1"/>
</dbReference>
<evidence type="ECO:0000256" key="8">
    <source>
        <dbReference type="ARBA" id="ARBA00023026"/>
    </source>
</evidence>
<dbReference type="PROSITE" id="PS51164">
    <property type="entry name" value="CBM1_2"/>
    <property type="match status" value="1"/>
</dbReference>
<dbReference type="PROSITE" id="PS00777">
    <property type="entry name" value="GH11_2"/>
    <property type="match status" value="1"/>
</dbReference>
<evidence type="ECO:0000256" key="13">
    <source>
        <dbReference type="RuleBase" id="RU362015"/>
    </source>
</evidence>
<dbReference type="PANTHER" id="PTHR46828:SF3">
    <property type="entry name" value="ENDO-1,4-BETA-XYLANASE"/>
    <property type="match status" value="1"/>
</dbReference>
<dbReference type="InterPro" id="IPR001137">
    <property type="entry name" value="Glyco_hydro_11"/>
</dbReference>
<dbReference type="InterPro" id="IPR013319">
    <property type="entry name" value="GH11/12"/>
</dbReference>
<feature type="region of interest" description="Disordered" evidence="14">
    <location>
        <begin position="218"/>
        <end position="306"/>
    </location>
</feature>